<proteinExistence type="predicted"/>
<dbReference type="PANTHER" id="PTHR24345">
    <property type="entry name" value="SERINE/THREONINE-PROTEIN KINASE PLK"/>
    <property type="match status" value="1"/>
</dbReference>
<evidence type="ECO:0000313" key="10">
    <source>
        <dbReference type="Proteomes" id="UP000192815"/>
    </source>
</evidence>
<dbReference type="InterPro" id="IPR001932">
    <property type="entry name" value="PPM-type_phosphatase-like_dom"/>
</dbReference>
<dbReference type="OrthoDB" id="9801841at2"/>
<evidence type="ECO:0000256" key="3">
    <source>
        <dbReference type="ARBA" id="ARBA00022741"/>
    </source>
</evidence>
<evidence type="ECO:0000256" key="4">
    <source>
        <dbReference type="ARBA" id="ARBA00022777"/>
    </source>
</evidence>
<evidence type="ECO:0000259" key="7">
    <source>
        <dbReference type="PROSITE" id="PS50011"/>
    </source>
</evidence>
<feature type="domain" description="PPM-type phosphatase" evidence="8">
    <location>
        <begin position="6"/>
        <end position="224"/>
    </location>
</feature>
<dbReference type="Pfam" id="PF00069">
    <property type="entry name" value="Pkinase"/>
    <property type="match status" value="1"/>
</dbReference>
<name>A0A1X0NAS3_9PSED</name>
<organism evidence="9 10">
    <name type="scientific">Pseudomonas floridensis</name>
    <dbReference type="NCBI Taxonomy" id="1958950"/>
    <lineage>
        <taxon>Bacteria</taxon>
        <taxon>Pseudomonadati</taxon>
        <taxon>Pseudomonadota</taxon>
        <taxon>Gammaproteobacteria</taxon>
        <taxon>Pseudomonadales</taxon>
        <taxon>Pseudomonadaceae</taxon>
        <taxon>Pseudomonas</taxon>
    </lineage>
</organism>
<evidence type="ECO:0000256" key="2">
    <source>
        <dbReference type="ARBA" id="ARBA00022679"/>
    </source>
</evidence>
<dbReference type="InterPro" id="IPR000719">
    <property type="entry name" value="Prot_kinase_dom"/>
</dbReference>
<dbReference type="SUPFAM" id="SSF81606">
    <property type="entry name" value="PP2C-like"/>
    <property type="match status" value="1"/>
</dbReference>
<dbReference type="Proteomes" id="UP000192815">
    <property type="component" value="Unassembled WGS sequence"/>
</dbReference>
<dbReference type="InterPro" id="IPR011009">
    <property type="entry name" value="Kinase-like_dom_sf"/>
</dbReference>
<dbReference type="CDD" id="cd00143">
    <property type="entry name" value="PP2Cc"/>
    <property type="match status" value="1"/>
</dbReference>
<dbReference type="PROSITE" id="PS00108">
    <property type="entry name" value="PROTEIN_KINASE_ST"/>
    <property type="match status" value="1"/>
</dbReference>
<dbReference type="AlphaFoldDB" id="A0A1X0NAS3"/>
<comment type="caution">
    <text evidence="9">The sequence shown here is derived from an EMBL/GenBank/DDBJ whole genome shotgun (WGS) entry which is preliminary data.</text>
</comment>
<dbReference type="SMART" id="SM00331">
    <property type="entry name" value="PP2C_SIG"/>
    <property type="match status" value="1"/>
</dbReference>
<dbReference type="Gene3D" id="1.10.510.10">
    <property type="entry name" value="Transferase(Phosphotransferase) domain 1"/>
    <property type="match status" value="1"/>
</dbReference>
<evidence type="ECO:0000313" key="9">
    <source>
        <dbReference type="EMBL" id="ORC60468.1"/>
    </source>
</evidence>
<dbReference type="Gene3D" id="3.60.40.10">
    <property type="entry name" value="PPM-type phosphatase domain"/>
    <property type="match status" value="1"/>
</dbReference>
<reference evidence="10" key="1">
    <citation type="submission" date="2017-02" db="EMBL/GenBank/DDBJ databases">
        <title>Pseudomonas floridae sp. nov., a novel pathogenic bacterial species isolated from tomato.</title>
        <authorList>
            <person name="Timilsina S."/>
            <person name="Vallad G.E."/>
            <person name="Jones J.B."/>
        </authorList>
    </citation>
    <scope>NUCLEOTIDE SEQUENCE [LARGE SCALE GENOMIC DNA]</scope>
    <source>
        <strain evidence="10">GEV388</strain>
    </source>
</reference>
<dbReference type="InterPro" id="IPR036457">
    <property type="entry name" value="PPM-type-like_dom_sf"/>
</dbReference>
<dbReference type="PROSITE" id="PS51746">
    <property type="entry name" value="PPM_2"/>
    <property type="match status" value="1"/>
</dbReference>
<keyword evidence="6" id="KW-0472">Membrane</keyword>
<feature type="transmembrane region" description="Helical" evidence="6">
    <location>
        <begin position="530"/>
        <end position="550"/>
    </location>
</feature>
<dbReference type="STRING" id="1958950.BZK31_06825"/>
<keyword evidence="1" id="KW-0723">Serine/threonine-protein kinase</keyword>
<dbReference type="PANTHER" id="PTHR24345:SF91">
    <property type="entry name" value="SERINE_THREONINE-PROTEIN KINASE PLK4"/>
    <property type="match status" value="1"/>
</dbReference>
<accession>A0A1X0NAS3</accession>
<dbReference type="InterPro" id="IPR008271">
    <property type="entry name" value="Ser/Thr_kinase_AS"/>
</dbReference>
<evidence type="ECO:0000259" key="8">
    <source>
        <dbReference type="PROSITE" id="PS51746"/>
    </source>
</evidence>
<dbReference type="CDD" id="cd14014">
    <property type="entry name" value="STKc_PknB_like"/>
    <property type="match status" value="1"/>
</dbReference>
<dbReference type="SUPFAM" id="SSF56112">
    <property type="entry name" value="Protein kinase-like (PK-like)"/>
    <property type="match status" value="1"/>
</dbReference>
<feature type="domain" description="Protein kinase" evidence="7">
    <location>
        <begin position="257"/>
        <end position="523"/>
    </location>
</feature>
<dbReference type="SMART" id="SM00220">
    <property type="entry name" value="S_TKc"/>
    <property type="match status" value="1"/>
</dbReference>
<keyword evidence="5" id="KW-0067">ATP-binding</keyword>
<dbReference type="PROSITE" id="PS50011">
    <property type="entry name" value="PROTEIN_KINASE_DOM"/>
    <property type="match status" value="1"/>
</dbReference>
<dbReference type="GO" id="GO:0005524">
    <property type="term" value="F:ATP binding"/>
    <property type="evidence" value="ECO:0007669"/>
    <property type="project" value="UniProtKB-KW"/>
</dbReference>
<evidence type="ECO:0000256" key="6">
    <source>
        <dbReference type="SAM" id="Phobius"/>
    </source>
</evidence>
<protein>
    <submittedName>
        <fullName evidence="9">Protein kinase</fullName>
    </submittedName>
</protein>
<dbReference type="SMART" id="SM00332">
    <property type="entry name" value="PP2Cc"/>
    <property type="match status" value="1"/>
</dbReference>
<dbReference type="EMBL" id="MUIO01000019">
    <property type="protein sequence ID" value="ORC60468.1"/>
    <property type="molecule type" value="Genomic_DNA"/>
</dbReference>
<keyword evidence="6" id="KW-0812">Transmembrane</keyword>
<sequence length="553" mass="61605">MTLQLRFAEFSASGPRPENQDAMRLVTPVAALAASKGYLFALADGVSQCADGALAAQSTLQALALDYYATPETWGVAQSLDRLLLAQNRWLLANGLLTTLSALVLRGRRFTLAHVGDCRAYRWQAAKLTRISEDHVWEQADMQHVLKRALGLDQYVVMDYLEGELCEGERLLLVSDGIWATLGDASIRSILTEQDDLEAAVKTLVSAAHLAGSQDNASALLIQVDSLGADDLGDALAQLQQWPLPPALKSGQAFEGWTLGNVVAQSRQSILYRAHDAHGLPWLLKTLPTARHDEPGAAQGLLLEEWFLRRVAGRFFPEIHPLPERQHLYYAMREYSGRTLANLFTLSGPLPLAQWQDLATRLLRATGLLHRRNIIHRDIKPENLLLGDDGELRLLDFGLAFCPGLSATNPEDLPGTPSYIAPEAFNGAEPGPQQDLYAVGVTLYYLLTGQYPYGEIEAFQHRRFGTPIPASRYRPDLPLWLSLSLDKAVQANPAQRYETSEQWLLEMEQAEQRPVTVRPRPLLEREPLRVWRTLALTSLLINLIVLIWIMSRH</sequence>
<keyword evidence="6" id="KW-1133">Transmembrane helix</keyword>
<keyword evidence="2" id="KW-0808">Transferase</keyword>
<keyword evidence="4 9" id="KW-0418">Kinase</keyword>
<dbReference type="Pfam" id="PF13672">
    <property type="entry name" value="PP2C_2"/>
    <property type="match status" value="1"/>
</dbReference>
<dbReference type="GO" id="GO:0004674">
    <property type="term" value="F:protein serine/threonine kinase activity"/>
    <property type="evidence" value="ECO:0007669"/>
    <property type="project" value="UniProtKB-KW"/>
</dbReference>
<keyword evidence="10" id="KW-1185">Reference proteome</keyword>
<dbReference type="RefSeq" id="WP_083182018.1">
    <property type="nucleotide sequence ID" value="NZ_CBCRZR010000005.1"/>
</dbReference>
<evidence type="ECO:0000256" key="1">
    <source>
        <dbReference type="ARBA" id="ARBA00022527"/>
    </source>
</evidence>
<keyword evidence="3" id="KW-0547">Nucleotide-binding</keyword>
<gene>
    <name evidence="9" type="ORF">BZK31_06825</name>
</gene>
<evidence type="ECO:0000256" key="5">
    <source>
        <dbReference type="ARBA" id="ARBA00022840"/>
    </source>
</evidence>